<protein>
    <recommendedName>
        <fullName evidence="11">Zinc finger protein 438</fullName>
    </recommendedName>
</protein>
<evidence type="ECO:0000256" key="12">
    <source>
        <dbReference type="PROSITE-ProRule" id="PRU00042"/>
    </source>
</evidence>
<keyword evidence="4" id="KW-0677">Repeat</keyword>
<dbReference type="InterPro" id="IPR013087">
    <property type="entry name" value="Znf_C2H2_type"/>
</dbReference>
<evidence type="ECO:0000313" key="14">
    <source>
        <dbReference type="Ensembl" id="ENSSPUP00000006370.1"/>
    </source>
</evidence>
<organism evidence="14 15">
    <name type="scientific">Sphenodon punctatus</name>
    <name type="common">Tuatara</name>
    <name type="synonym">Hatteria punctata</name>
    <dbReference type="NCBI Taxonomy" id="8508"/>
    <lineage>
        <taxon>Eukaryota</taxon>
        <taxon>Metazoa</taxon>
        <taxon>Chordata</taxon>
        <taxon>Craniata</taxon>
        <taxon>Vertebrata</taxon>
        <taxon>Euteleostomi</taxon>
        <taxon>Lepidosauria</taxon>
        <taxon>Sphenodontia</taxon>
        <taxon>Sphenodontidae</taxon>
        <taxon>Sphenodon</taxon>
    </lineage>
</organism>
<dbReference type="GO" id="GO:0008270">
    <property type="term" value="F:zinc ion binding"/>
    <property type="evidence" value="ECO:0007669"/>
    <property type="project" value="UniProtKB-KW"/>
</dbReference>
<dbReference type="GO" id="GO:0043565">
    <property type="term" value="F:sequence-specific DNA binding"/>
    <property type="evidence" value="ECO:0007669"/>
    <property type="project" value="TreeGrafter"/>
</dbReference>
<evidence type="ECO:0000256" key="5">
    <source>
        <dbReference type="ARBA" id="ARBA00022771"/>
    </source>
</evidence>
<dbReference type="SUPFAM" id="SSF57667">
    <property type="entry name" value="beta-beta-alpha zinc fingers"/>
    <property type="match status" value="1"/>
</dbReference>
<evidence type="ECO:0000256" key="11">
    <source>
        <dbReference type="ARBA" id="ARBA00067846"/>
    </source>
</evidence>
<evidence type="ECO:0000256" key="1">
    <source>
        <dbReference type="ARBA" id="ARBA00004123"/>
    </source>
</evidence>
<evidence type="ECO:0000256" key="4">
    <source>
        <dbReference type="ARBA" id="ARBA00022737"/>
    </source>
</evidence>
<dbReference type="GO" id="GO:0000981">
    <property type="term" value="F:DNA-binding transcription factor activity, RNA polymerase II-specific"/>
    <property type="evidence" value="ECO:0007669"/>
    <property type="project" value="TreeGrafter"/>
</dbReference>
<keyword evidence="10" id="KW-0539">Nucleus</keyword>
<keyword evidence="8" id="KW-0238">DNA-binding</keyword>
<keyword evidence="6" id="KW-0862">Zinc</keyword>
<dbReference type="Gene3D" id="3.30.160.60">
    <property type="entry name" value="Classic Zinc Finger"/>
    <property type="match status" value="2"/>
</dbReference>
<name>A0A8D0GCX8_SPHPU</name>
<dbReference type="PANTHER" id="PTHR24408:SF23">
    <property type="entry name" value="ZINC FINGER PROTEIN 438"/>
    <property type="match status" value="1"/>
</dbReference>
<reference evidence="14" key="2">
    <citation type="submission" date="2025-09" db="UniProtKB">
        <authorList>
            <consortium name="Ensembl"/>
        </authorList>
    </citation>
    <scope>IDENTIFICATION</scope>
</reference>
<dbReference type="Proteomes" id="UP000694392">
    <property type="component" value="Unplaced"/>
</dbReference>
<evidence type="ECO:0000256" key="2">
    <source>
        <dbReference type="ARBA" id="ARBA00022491"/>
    </source>
</evidence>
<evidence type="ECO:0000256" key="9">
    <source>
        <dbReference type="ARBA" id="ARBA00023163"/>
    </source>
</evidence>
<dbReference type="FunFam" id="3.30.160.60:FF:000946">
    <property type="entry name" value="Zinc finger protein 438"/>
    <property type="match status" value="1"/>
</dbReference>
<evidence type="ECO:0000256" key="6">
    <source>
        <dbReference type="ARBA" id="ARBA00022833"/>
    </source>
</evidence>
<dbReference type="PROSITE" id="PS50157">
    <property type="entry name" value="ZINC_FINGER_C2H2_2"/>
    <property type="match status" value="3"/>
</dbReference>
<keyword evidence="5 12" id="KW-0863">Zinc-finger</keyword>
<feature type="domain" description="C2H2-type" evidence="13">
    <location>
        <begin position="72"/>
        <end position="99"/>
    </location>
</feature>
<gene>
    <name evidence="14" type="primary">ZNF438</name>
</gene>
<dbReference type="GO" id="GO:0005829">
    <property type="term" value="C:cytosol"/>
    <property type="evidence" value="ECO:0007669"/>
    <property type="project" value="Ensembl"/>
</dbReference>
<comment type="subcellular location">
    <subcellularLocation>
        <location evidence="1">Nucleus</location>
    </subcellularLocation>
</comment>
<dbReference type="PANTHER" id="PTHR24408">
    <property type="entry name" value="ZINC FINGER PROTEIN"/>
    <property type="match status" value="1"/>
</dbReference>
<evidence type="ECO:0000256" key="7">
    <source>
        <dbReference type="ARBA" id="ARBA00023015"/>
    </source>
</evidence>
<keyword evidence="2" id="KW-0678">Repressor</keyword>
<dbReference type="SMART" id="SM00355">
    <property type="entry name" value="ZnF_C2H2"/>
    <property type="match status" value="5"/>
</dbReference>
<dbReference type="OMA" id="SKPWHKC"/>
<feature type="domain" description="C2H2-type" evidence="13">
    <location>
        <begin position="100"/>
        <end position="127"/>
    </location>
</feature>
<feature type="domain" description="C2H2-type" evidence="13">
    <location>
        <begin position="341"/>
        <end position="369"/>
    </location>
</feature>
<dbReference type="FunFam" id="3.30.160.60:FF:003312">
    <property type="entry name" value="Zinc finger protein 438"/>
    <property type="match status" value="1"/>
</dbReference>
<dbReference type="Ensembl" id="ENSSPUT00000006782.1">
    <property type="protein sequence ID" value="ENSSPUP00000006370.1"/>
    <property type="gene ID" value="ENSSPUG00000004919.1"/>
</dbReference>
<dbReference type="AlphaFoldDB" id="A0A8D0GCX8"/>
<accession>A0A8D0GCX8</accession>
<reference evidence="14" key="1">
    <citation type="submission" date="2025-08" db="UniProtKB">
        <authorList>
            <consortium name="Ensembl"/>
        </authorList>
    </citation>
    <scope>IDENTIFICATION</scope>
</reference>
<keyword evidence="7" id="KW-0805">Transcription regulation</keyword>
<keyword evidence="9" id="KW-0804">Transcription</keyword>
<keyword evidence="3" id="KW-0479">Metal-binding</keyword>
<evidence type="ECO:0000259" key="13">
    <source>
        <dbReference type="PROSITE" id="PS50157"/>
    </source>
</evidence>
<proteinExistence type="predicted"/>
<dbReference type="InterPro" id="IPR036236">
    <property type="entry name" value="Znf_C2H2_sf"/>
</dbReference>
<evidence type="ECO:0000256" key="10">
    <source>
        <dbReference type="ARBA" id="ARBA00023242"/>
    </source>
</evidence>
<sequence>MPKPVVVMQAVMPMASPAAIIETQTPGNVEKDILLNNSLSSKYMDYRQGDSTSAKTSAVCRSILSTVSKPWHKCHICNHNFQFKHHLQDHMNTHTNRRPYTCRVCRKAYVHSGSLSTHMKLHHSEGRLKKLVCCEFCAKVFGHPRVYLGHLKEVHRVVIAAEPSTSEQQLQDALKNRDINIRGTEESPERGNKCNFEDLFQSQAEVKLQIKCGRCQFMAPNFAEMKFHLLCVHGEEIQGRLKEGVLQRGKGTQEELIKHAAHFWKQRNERRNLLRRNSCEKEFCAFPKMKKQIYLSYQNNSDVLTKSEVIHSGNGESGKDLQSLSCAVQSKKIQIWSKGGYNCILCKQVFGRKEDIFAHWQIHHSCEDPTLLWNIFNSFSKQEAIELSNNAEK</sequence>
<dbReference type="GO" id="GO:0005654">
    <property type="term" value="C:nucleoplasm"/>
    <property type="evidence" value="ECO:0007669"/>
    <property type="project" value="Ensembl"/>
</dbReference>
<keyword evidence="15" id="KW-1185">Reference proteome</keyword>
<dbReference type="GeneTree" id="ENSGT00390000014526"/>
<evidence type="ECO:0000313" key="15">
    <source>
        <dbReference type="Proteomes" id="UP000694392"/>
    </source>
</evidence>
<evidence type="ECO:0000256" key="3">
    <source>
        <dbReference type="ARBA" id="ARBA00022723"/>
    </source>
</evidence>
<dbReference type="PROSITE" id="PS00028">
    <property type="entry name" value="ZINC_FINGER_C2H2_1"/>
    <property type="match status" value="4"/>
</dbReference>
<evidence type="ECO:0000256" key="8">
    <source>
        <dbReference type="ARBA" id="ARBA00023125"/>
    </source>
</evidence>